<feature type="transmembrane region" description="Helical" evidence="1">
    <location>
        <begin position="17"/>
        <end position="34"/>
    </location>
</feature>
<dbReference type="Proteomes" id="UP001501734">
    <property type="component" value="Unassembled WGS sequence"/>
</dbReference>
<feature type="transmembrane region" description="Helical" evidence="1">
    <location>
        <begin position="105"/>
        <end position="133"/>
    </location>
</feature>
<keyword evidence="1" id="KW-1133">Transmembrane helix</keyword>
<feature type="transmembrane region" description="Helical" evidence="1">
    <location>
        <begin position="46"/>
        <end position="73"/>
    </location>
</feature>
<proteinExistence type="predicted"/>
<keyword evidence="3" id="KW-1185">Reference proteome</keyword>
<dbReference type="Gene3D" id="1.10.1760.20">
    <property type="match status" value="1"/>
</dbReference>
<dbReference type="RefSeq" id="WP_344910197.1">
    <property type="nucleotide sequence ID" value="NZ_BAABDL010000028.1"/>
</dbReference>
<feature type="transmembrane region" description="Helical" evidence="1">
    <location>
        <begin position="139"/>
        <end position="162"/>
    </location>
</feature>
<name>A0ABP7V915_9BACI</name>
<keyword evidence="1" id="KW-0472">Membrane</keyword>
<dbReference type="EMBL" id="BAABDL010000028">
    <property type="protein sequence ID" value="GAA4061841.1"/>
    <property type="molecule type" value="Genomic_DNA"/>
</dbReference>
<evidence type="ECO:0000313" key="3">
    <source>
        <dbReference type="Proteomes" id="UP001501734"/>
    </source>
</evidence>
<gene>
    <name evidence="2" type="ORF">GCM10022410_06020</name>
</gene>
<protein>
    <submittedName>
        <fullName evidence="2">ECF transporter S component</fullName>
    </submittedName>
</protein>
<organism evidence="2 3">
    <name type="scientific">Amphibacillus indicireducens</name>
    <dbReference type="NCBI Taxonomy" id="1076330"/>
    <lineage>
        <taxon>Bacteria</taxon>
        <taxon>Bacillati</taxon>
        <taxon>Bacillota</taxon>
        <taxon>Bacilli</taxon>
        <taxon>Bacillales</taxon>
        <taxon>Bacillaceae</taxon>
        <taxon>Amphibacillus</taxon>
    </lineage>
</organism>
<dbReference type="InterPro" id="IPR024529">
    <property type="entry name" value="ECF_trnsprt_substrate-spec"/>
</dbReference>
<keyword evidence="1" id="KW-0812">Transmembrane</keyword>
<accession>A0ABP7V915</accession>
<comment type="caution">
    <text evidence="2">The sequence shown here is derived from an EMBL/GenBank/DDBJ whole genome shotgun (WGS) entry which is preliminary data.</text>
</comment>
<dbReference type="Pfam" id="PF12822">
    <property type="entry name" value="ECF_trnsprt"/>
    <property type="match status" value="1"/>
</dbReference>
<sequence>MISIAGSKSKTLTVRRITMLSMLVSIAVIGRIYMTFIPNVQPLTTLIIITAVLMGRSNGVILATISIIVSNLYLGFGTWTFPQIISFSLIALIAGCFYRFKDKKYFIYLLAVIGGLAGYFHGFIMSIFDYIIFGNFWAYYLAGIPFDTYHAIGNIVITIILYHPVKSTFEMTKVSC</sequence>
<feature type="transmembrane region" description="Helical" evidence="1">
    <location>
        <begin position="79"/>
        <end position="98"/>
    </location>
</feature>
<evidence type="ECO:0000313" key="2">
    <source>
        <dbReference type="EMBL" id="GAA4061841.1"/>
    </source>
</evidence>
<evidence type="ECO:0000256" key="1">
    <source>
        <dbReference type="SAM" id="Phobius"/>
    </source>
</evidence>
<reference evidence="3" key="1">
    <citation type="journal article" date="2019" name="Int. J. Syst. Evol. Microbiol.">
        <title>The Global Catalogue of Microorganisms (GCM) 10K type strain sequencing project: providing services to taxonomists for standard genome sequencing and annotation.</title>
        <authorList>
            <consortium name="The Broad Institute Genomics Platform"/>
            <consortium name="The Broad Institute Genome Sequencing Center for Infectious Disease"/>
            <person name="Wu L."/>
            <person name="Ma J."/>
        </authorList>
    </citation>
    <scope>NUCLEOTIDE SEQUENCE [LARGE SCALE GENOMIC DNA]</scope>
    <source>
        <strain evidence="3">JCM 17250</strain>
    </source>
</reference>